<sequence length="184" mass="18812">MSYTSISKRAVGTLAVAGALVAVPLTISTGTASAATHNWDGVAACESGGNWNINTGNGYYGGLQFSQSTWTANGGSGSPANASKEEQIRVAENTLQSQGPGAWPSCGRHLTVASEEQAPAPAPVVEEAPAVVEAPITAIQIPAEVKPAAQQAYDSARALADQYGFGAQFQQLADTNPQVLAALR</sequence>
<accession>A0A652YXW7</accession>
<reference evidence="4" key="1">
    <citation type="submission" date="2019-07" db="EMBL/GenBank/DDBJ databases">
        <title>Genomic Encyclopedia of Type Strains, Phase IV (KMG-IV): sequencing the most valuable type-strain genomes for metagenomic binning, comparative biology and taxonomic classification.</title>
        <authorList>
            <person name="Goeker M."/>
        </authorList>
    </citation>
    <scope>NUCLEOTIDE SEQUENCE</scope>
    <source>
        <strain evidence="4">DSM 44596</strain>
    </source>
</reference>
<proteinExistence type="inferred from homology"/>
<comment type="similarity">
    <text evidence="1">Belongs to the transglycosylase family. Rpf subfamily.</text>
</comment>
<feature type="domain" description="Resuscitation-promoting factor core lysozyme-like" evidence="3">
    <location>
        <begin position="34"/>
        <end position="106"/>
    </location>
</feature>
<dbReference type="Pfam" id="PF06737">
    <property type="entry name" value="Transglycosylas"/>
    <property type="match status" value="1"/>
</dbReference>
<dbReference type="EMBL" id="VNIQ01000001">
    <property type="protein sequence ID" value="TYQ08533.1"/>
    <property type="molecule type" value="Genomic_DNA"/>
</dbReference>
<protein>
    <submittedName>
        <fullName evidence="4">Transglycosylase-like protein with SLT domain</fullName>
    </submittedName>
</protein>
<dbReference type="GO" id="GO:0016787">
    <property type="term" value="F:hydrolase activity"/>
    <property type="evidence" value="ECO:0007669"/>
    <property type="project" value="UniProtKB-KW"/>
</dbReference>
<keyword evidence="2" id="KW-0378">Hydrolase</keyword>
<dbReference type="AlphaFoldDB" id="A0A652YXW7"/>
<dbReference type="InterPro" id="IPR023346">
    <property type="entry name" value="Lysozyme-like_dom_sf"/>
</dbReference>
<evidence type="ECO:0000313" key="4">
    <source>
        <dbReference type="EMBL" id="TYQ08533.1"/>
    </source>
</evidence>
<evidence type="ECO:0000256" key="1">
    <source>
        <dbReference type="ARBA" id="ARBA00010830"/>
    </source>
</evidence>
<dbReference type="SUPFAM" id="SSF53955">
    <property type="entry name" value="Lysozyme-like"/>
    <property type="match status" value="1"/>
</dbReference>
<dbReference type="Gene3D" id="1.10.530.10">
    <property type="match status" value="1"/>
</dbReference>
<dbReference type="CDD" id="cd13925">
    <property type="entry name" value="RPF"/>
    <property type="match status" value="1"/>
</dbReference>
<comment type="caution">
    <text evidence="4">The sequence shown here is derived from an EMBL/GenBank/DDBJ whole genome shotgun (WGS) entry which is preliminary data.</text>
</comment>
<organism evidence="4">
    <name type="scientific">Nocardia globerula</name>
    <dbReference type="NCBI Taxonomy" id="1818"/>
    <lineage>
        <taxon>Bacteria</taxon>
        <taxon>Bacillati</taxon>
        <taxon>Actinomycetota</taxon>
        <taxon>Actinomycetes</taxon>
        <taxon>Mycobacteriales</taxon>
        <taxon>Nocardiaceae</taxon>
        <taxon>Nocardia</taxon>
    </lineage>
</organism>
<dbReference type="InterPro" id="IPR010618">
    <property type="entry name" value="RPF"/>
</dbReference>
<evidence type="ECO:0000256" key="2">
    <source>
        <dbReference type="ARBA" id="ARBA00022801"/>
    </source>
</evidence>
<evidence type="ECO:0000259" key="3">
    <source>
        <dbReference type="Pfam" id="PF06737"/>
    </source>
</evidence>
<name>A0A652YXW7_NOCGL</name>
<gene>
    <name evidence="4" type="ORF">FNL38_101905</name>
</gene>